<evidence type="ECO:0000256" key="6">
    <source>
        <dbReference type="ARBA" id="ARBA00023159"/>
    </source>
</evidence>
<evidence type="ECO:0000256" key="2">
    <source>
        <dbReference type="ARBA" id="ARBA00022840"/>
    </source>
</evidence>
<dbReference type="Pfam" id="PF02954">
    <property type="entry name" value="HTH_8"/>
    <property type="match status" value="1"/>
</dbReference>
<keyword evidence="1" id="KW-0547">Nucleotide-binding</keyword>
<dbReference type="SUPFAM" id="SSF52540">
    <property type="entry name" value="P-loop containing nucleoside triphosphate hydrolases"/>
    <property type="match status" value="1"/>
</dbReference>
<evidence type="ECO:0000256" key="5">
    <source>
        <dbReference type="ARBA" id="ARBA00023125"/>
    </source>
</evidence>
<organism evidence="9 10">
    <name type="scientific">Novosphingobium pentaromativorans US6-1</name>
    <dbReference type="NCBI Taxonomy" id="1088721"/>
    <lineage>
        <taxon>Bacteria</taxon>
        <taxon>Pseudomonadati</taxon>
        <taxon>Pseudomonadota</taxon>
        <taxon>Alphaproteobacteria</taxon>
        <taxon>Sphingomonadales</taxon>
        <taxon>Sphingomonadaceae</taxon>
        <taxon>Novosphingobium</taxon>
    </lineage>
</organism>
<keyword evidence="4" id="KW-0805">Transcription regulation</keyword>
<dbReference type="InterPro" id="IPR058031">
    <property type="entry name" value="AAA_lid_NorR"/>
</dbReference>
<dbReference type="PROSITE" id="PS50045">
    <property type="entry name" value="SIGMA54_INTERACT_4"/>
    <property type="match status" value="1"/>
</dbReference>
<dbReference type="PRINTS" id="PR01590">
    <property type="entry name" value="HTHFIS"/>
</dbReference>
<dbReference type="Gene3D" id="3.40.50.300">
    <property type="entry name" value="P-loop containing nucleotide triphosphate hydrolases"/>
    <property type="match status" value="1"/>
</dbReference>
<proteinExistence type="predicted"/>
<gene>
    <name evidence="9" type="primary">flrC</name>
    <name evidence="9" type="ORF">NSU_1397</name>
</gene>
<dbReference type="STRING" id="1088721.JI59_13140"/>
<evidence type="ECO:0000313" key="10">
    <source>
        <dbReference type="Proteomes" id="UP000004030"/>
    </source>
</evidence>
<dbReference type="InterPro" id="IPR025943">
    <property type="entry name" value="Sigma_54_int_dom_ATP-bd_2"/>
</dbReference>
<accession>G6EAJ9</accession>
<dbReference type="PANTHER" id="PTHR32071">
    <property type="entry name" value="TRANSCRIPTIONAL REGULATORY PROTEIN"/>
    <property type="match status" value="1"/>
</dbReference>
<dbReference type="EMBL" id="AGFM01000017">
    <property type="protein sequence ID" value="EHJ61636.1"/>
    <property type="molecule type" value="Genomic_DNA"/>
</dbReference>
<dbReference type="PATRIC" id="fig|1088721.3.peg.1381"/>
<dbReference type="PROSITE" id="PS00688">
    <property type="entry name" value="SIGMA54_INTERACT_3"/>
    <property type="match status" value="1"/>
</dbReference>
<dbReference type="InterPro" id="IPR002078">
    <property type="entry name" value="Sigma_54_int"/>
</dbReference>
<dbReference type="CDD" id="cd00009">
    <property type="entry name" value="AAA"/>
    <property type="match status" value="1"/>
</dbReference>
<dbReference type="GO" id="GO:0005524">
    <property type="term" value="F:ATP binding"/>
    <property type="evidence" value="ECO:0007669"/>
    <property type="project" value="UniProtKB-KW"/>
</dbReference>
<sequence>MGGLNFDSKFAQRHGPLADRGMAIATSLLDLGAIDLRDAADEAPGRPRTRSVQLSRGTAPAFGRKGASQIALTYVDPVSEASLAMLLAAMAGADEPIAADPESLSVFALADRLAGSDIPVLINGPTGTGKEVLSRFIHARSPRREGPFIAVNCAAMPETMLEAMLFGHQKGAFTGATQASEGFIRAADGGTLLLDEIAEMPLQLQAKLLRALQEQEVVPIGSTKPIKVDVRIIACANRDLPTEVAEGRFRADLYYRLNVFPLTLRPLRERADDIAPLAFAMALRHAPDPAKVPCPSEAAIAMLKLHSWPGNVRELENVMRRALLLAHGNDMITPEHIVFDSPARLIQSPVTATGFGVTVAQPQVEEAETPRKLSSIVQISEARAIVETLEACGGSRVRAARELGISERTLRYRLASMRDAGIEIGRAAAGGRR</sequence>
<dbReference type="InterPro" id="IPR003593">
    <property type="entry name" value="AAA+_ATPase"/>
</dbReference>
<dbReference type="eggNOG" id="COG3829">
    <property type="taxonomic scope" value="Bacteria"/>
</dbReference>
<dbReference type="Pfam" id="PF25601">
    <property type="entry name" value="AAA_lid_14"/>
    <property type="match status" value="1"/>
</dbReference>
<dbReference type="GO" id="GO:0000160">
    <property type="term" value="P:phosphorelay signal transduction system"/>
    <property type="evidence" value="ECO:0007669"/>
    <property type="project" value="UniProtKB-KW"/>
</dbReference>
<dbReference type="InterPro" id="IPR025944">
    <property type="entry name" value="Sigma_54_int_dom_CS"/>
</dbReference>
<dbReference type="InterPro" id="IPR027417">
    <property type="entry name" value="P-loop_NTPase"/>
</dbReference>
<dbReference type="SUPFAM" id="SSF46689">
    <property type="entry name" value="Homeodomain-like"/>
    <property type="match status" value="1"/>
</dbReference>
<keyword evidence="10" id="KW-1185">Reference proteome</keyword>
<dbReference type="KEGG" id="npn:JI59_13140"/>
<evidence type="ECO:0000256" key="1">
    <source>
        <dbReference type="ARBA" id="ARBA00022741"/>
    </source>
</evidence>
<keyword evidence="3" id="KW-0902">Two-component regulatory system</keyword>
<keyword evidence="6" id="KW-0010">Activator</keyword>
<comment type="caution">
    <text evidence="9">The sequence shown here is derived from an EMBL/GenBank/DDBJ whole genome shotgun (WGS) entry which is preliminary data.</text>
</comment>
<reference evidence="9 10" key="1">
    <citation type="journal article" date="2012" name="J. Bacteriol.">
        <title>Genome sequence of benzo(a)pyrene-degrading bacterium Novosphingobium pentaromativorans US6-1.</title>
        <authorList>
            <person name="Luo Y.R."/>
            <person name="Kang S.G."/>
            <person name="Kim S.J."/>
            <person name="Kim M.R."/>
            <person name="Li N."/>
            <person name="Lee J.H."/>
            <person name="Kwon K.K."/>
        </authorList>
    </citation>
    <scope>NUCLEOTIDE SEQUENCE [LARGE SCALE GENOMIC DNA]</scope>
    <source>
        <strain evidence="9 10">US6-1</strain>
    </source>
</reference>
<protein>
    <submittedName>
        <fullName evidence="9">Two component system, response regulator FlrC</fullName>
    </submittedName>
</protein>
<dbReference type="Proteomes" id="UP000004030">
    <property type="component" value="Unassembled WGS sequence"/>
</dbReference>
<keyword evidence="2" id="KW-0067">ATP-binding</keyword>
<dbReference type="PANTHER" id="PTHR32071:SF21">
    <property type="entry name" value="TRANSCRIPTIONAL REGULATORY PROTEIN FLGR"/>
    <property type="match status" value="1"/>
</dbReference>
<dbReference type="InterPro" id="IPR009057">
    <property type="entry name" value="Homeodomain-like_sf"/>
</dbReference>
<evidence type="ECO:0000256" key="3">
    <source>
        <dbReference type="ARBA" id="ARBA00023012"/>
    </source>
</evidence>
<dbReference type="GO" id="GO:0006355">
    <property type="term" value="P:regulation of DNA-templated transcription"/>
    <property type="evidence" value="ECO:0007669"/>
    <property type="project" value="InterPro"/>
</dbReference>
<dbReference type="SMART" id="SM00382">
    <property type="entry name" value="AAA"/>
    <property type="match status" value="1"/>
</dbReference>
<feature type="domain" description="Sigma-54 factor interaction" evidence="8">
    <location>
        <begin position="96"/>
        <end position="324"/>
    </location>
</feature>
<dbReference type="Gene3D" id="1.10.8.60">
    <property type="match status" value="1"/>
</dbReference>
<dbReference type="InterPro" id="IPR002197">
    <property type="entry name" value="HTH_Fis"/>
</dbReference>
<evidence type="ECO:0000256" key="4">
    <source>
        <dbReference type="ARBA" id="ARBA00023015"/>
    </source>
</evidence>
<dbReference type="Pfam" id="PF00158">
    <property type="entry name" value="Sigma54_activat"/>
    <property type="match status" value="1"/>
</dbReference>
<name>G6EAJ9_9SPHN</name>
<dbReference type="AlphaFoldDB" id="G6EAJ9"/>
<dbReference type="FunFam" id="3.40.50.300:FF:000006">
    <property type="entry name" value="DNA-binding transcriptional regulator NtrC"/>
    <property type="match status" value="1"/>
</dbReference>
<evidence type="ECO:0000256" key="7">
    <source>
        <dbReference type="ARBA" id="ARBA00023163"/>
    </source>
</evidence>
<keyword evidence="7" id="KW-0804">Transcription</keyword>
<evidence type="ECO:0000259" key="8">
    <source>
        <dbReference type="PROSITE" id="PS50045"/>
    </source>
</evidence>
<evidence type="ECO:0000313" key="9">
    <source>
        <dbReference type="EMBL" id="EHJ61636.1"/>
    </source>
</evidence>
<dbReference type="Gene3D" id="1.10.10.60">
    <property type="entry name" value="Homeodomain-like"/>
    <property type="match status" value="1"/>
</dbReference>
<dbReference type="GO" id="GO:0043565">
    <property type="term" value="F:sequence-specific DNA binding"/>
    <property type="evidence" value="ECO:0007669"/>
    <property type="project" value="InterPro"/>
</dbReference>
<keyword evidence="5" id="KW-0238">DNA-binding</keyword>
<dbReference type="PROSITE" id="PS00676">
    <property type="entry name" value="SIGMA54_INTERACT_2"/>
    <property type="match status" value="1"/>
</dbReference>